<proteinExistence type="inferred from homology"/>
<dbReference type="Proteomes" id="UP000318336">
    <property type="component" value="Unassembled WGS sequence"/>
</dbReference>
<keyword evidence="4" id="KW-0732">Signal</keyword>
<keyword evidence="6" id="KW-0031">Aminopeptidase</keyword>
<evidence type="ECO:0000256" key="3">
    <source>
        <dbReference type="ARBA" id="ARBA00022801"/>
    </source>
</evidence>
<dbReference type="Pfam" id="PF04389">
    <property type="entry name" value="Peptidase_M28"/>
    <property type="match status" value="1"/>
</dbReference>
<keyword evidence="6" id="KW-0645">Protease</keyword>
<dbReference type="GO" id="GO:0006508">
    <property type="term" value="P:proteolysis"/>
    <property type="evidence" value="ECO:0007669"/>
    <property type="project" value="InterPro"/>
</dbReference>
<dbReference type="InterPro" id="IPR007484">
    <property type="entry name" value="Peptidase_M28"/>
</dbReference>
<comment type="caution">
    <text evidence="6">The sequence shown here is derived from an EMBL/GenBank/DDBJ whole genome shotgun (WGS) entry which is preliminary data.</text>
</comment>
<dbReference type="InterPro" id="IPR045175">
    <property type="entry name" value="M28_fam"/>
</dbReference>
<evidence type="ECO:0000256" key="2">
    <source>
        <dbReference type="ARBA" id="ARBA00022723"/>
    </source>
</evidence>
<comment type="similarity">
    <text evidence="1">Belongs to the peptidase M28 family. M28A subfamily.</text>
</comment>
<dbReference type="EMBL" id="VFOK01000001">
    <property type="protein sequence ID" value="TQL32706.1"/>
    <property type="molecule type" value="Genomic_DNA"/>
</dbReference>
<dbReference type="AlphaFoldDB" id="A0A542XAD4"/>
<name>A0A542XAD4_9MICO</name>
<gene>
    <name evidence="6" type="ORF">FB554_0838</name>
</gene>
<dbReference type="GO" id="GO:0004177">
    <property type="term" value="F:aminopeptidase activity"/>
    <property type="evidence" value="ECO:0007669"/>
    <property type="project" value="UniProtKB-KW"/>
</dbReference>
<keyword evidence="2" id="KW-0479">Metal-binding</keyword>
<feature type="domain" description="Peptidase M28" evidence="5">
    <location>
        <begin position="96"/>
        <end position="300"/>
    </location>
</feature>
<feature type="chain" id="PRO_5039627970" evidence="4">
    <location>
        <begin position="24"/>
        <end position="321"/>
    </location>
</feature>
<dbReference type="PANTHER" id="PTHR12147">
    <property type="entry name" value="METALLOPEPTIDASE M28 FAMILY MEMBER"/>
    <property type="match status" value="1"/>
</dbReference>
<dbReference type="RefSeq" id="WP_142004764.1">
    <property type="nucleotide sequence ID" value="NZ_CAJTBP010000001.1"/>
</dbReference>
<keyword evidence="7" id="KW-1185">Reference proteome</keyword>
<evidence type="ECO:0000256" key="4">
    <source>
        <dbReference type="SAM" id="SignalP"/>
    </source>
</evidence>
<sequence>MTATRRPHALAATVALVAAPLLAAPADAAVAPDISLTEVQGHVSALQQIADANGGNRAVGTPGYQRSLDYVKGRLEAAGLSTTVQQVPTSRGTTYNLVAEVPGSDPNGVVMLGSHLDGATAGPGINDNASGTAGVLETALTYAASGEKPRNTLRFAFWGAEEIGLVGSSYYVQSLTSTERSRIKAYVNADMIGSVNPGYFVYDDNPAGTFVRDDLTSLMSAEGVPAEYVDVQGRSDHAAFLRYGIPTGGLYSGGSEPKSAAQANSWGGTAGASFDPCYHRSCDDSSNIDPTALDRHSDVLGGILWKYAGQAFTTSAQRPAA</sequence>
<evidence type="ECO:0000259" key="5">
    <source>
        <dbReference type="Pfam" id="PF04389"/>
    </source>
</evidence>
<dbReference type="GO" id="GO:0008235">
    <property type="term" value="F:metalloexopeptidase activity"/>
    <property type="evidence" value="ECO:0007669"/>
    <property type="project" value="InterPro"/>
</dbReference>
<dbReference type="SUPFAM" id="SSF53187">
    <property type="entry name" value="Zn-dependent exopeptidases"/>
    <property type="match status" value="1"/>
</dbReference>
<protein>
    <submittedName>
        <fullName evidence="6">Aminopeptidase S</fullName>
    </submittedName>
</protein>
<keyword evidence="3" id="KW-0378">Hydrolase</keyword>
<evidence type="ECO:0000256" key="1">
    <source>
        <dbReference type="ARBA" id="ARBA00005957"/>
    </source>
</evidence>
<dbReference type="GO" id="GO:0046872">
    <property type="term" value="F:metal ion binding"/>
    <property type="evidence" value="ECO:0007669"/>
    <property type="project" value="UniProtKB-KW"/>
</dbReference>
<accession>A0A542XAD4</accession>
<dbReference type="FunFam" id="3.40.630.10:FF:000066">
    <property type="entry name" value="M28 family peptidase"/>
    <property type="match status" value="1"/>
</dbReference>
<evidence type="ECO:0000313" key="6">
    <source>
        <dbReference type="EMBL" id="TQL32706.1"/>
    </source>
</evidence>
<evidence type="ECO:0000313" key="7">
    <source>
        <dbReference type="Proteomes" id="UP000318336"/>
    </source>
</evidence>
<reference evidence="6 7" key="1">
    <citation type="submission" date="2019-06" db="EMBL/GenBank/DDBJ databases">
        <title>Sequencing the genomes of 1000 actinobacteria strains.</title>
        <authorList>
            <person name="Klenk H.-P."/>
        </authorList>
    </citation>
    <scope>NUCLEOTIDE SEQUENCE [LARGE SCALE GENOMIC DNA]</scope>
    <source>
        <strain evidence="6 7">DSM 24617</strain>
    </source>
</reference>
<dbReference type="PANTHER" id="PTHR12147:SF26">
    <property type="entry name" value="PEPTIDASE M28 DOMAIN-CONTAINING PROTEIN"/>
    <property type="match status" value="1"/>
</dbReference>
<feature type="signal peptide" evidence="4">
    <location>
        <begin position="1"/>
        <end position="23"/>
    </location>
</feature>
<dbReference type="OrthoDB" id="345880at2"/>
<dbReference type="Gene3D" id="3.40.630.10">
    <property type="entry name" value="Zn peptidases"/>
    <property type="match status" value="1"/>
</dbReference>
<organism evidence="6 7">
    <name type="scientific">Barrientosiimonas humi</name>
    <dbReference type="NCBI Taxonomy" id="999931"/>
    <lineage>
        <taxon>Bacteria</taxon>
        <taxon>Bacillati</taxon>
        <taxon>Actinomycetota</taxon>
        <taxon>Actinomycetes</taxon>
        <taxon>Micrococcales</taxon>
        <taxon>Dermacoccaceae</taxon>
        <taxon>Barrientosiimonas</taxon>
    </lineage>
</organism>